<dbReference type="AlphaFoldDB" id="A0AAD4J6Z0"/>
<feature type="short sequence motif" description="VHIID" evidence="3">
    <location>
        <begin position="343"/>
        <end position="347"/>
    </location>
</feature>
<keyword evidence="1" id="KW-0805">Transcription regulation</keyword>
<feature type="region of interest" description="Leucine repeat I (LRI)" evidence="3">
    <location>
        <begin position="233"/>
        <end position="293"/>
    </location>
</feature>
<evidence type="ECO:0000256" key="4">
    <source>
        <dbReference type="SAM" id="MobiDB-lite"/>
    </source>
</evidence>
<keyword evidence="2" id="KW-0804">Transcription</keyword>
<evidence type="ECO:0000256" key="3">
    <source>
        <dbReference type="PROSITE-ProRule" id="PRU01191"/>
    </source>
</evidence>
<feature type="region of interest" description="Leucine repeat II (LRII)" evidence="3">
    <location>
        <begin position="393"/>
        <end position="425"/>
    </location>
</feature>
<dbReference type="PANTHER" id="PTHR31636">
    <property type="entry name" value="OSJNBA0084A10.13 PROTEIN-RELATED"/>
    <property type="match status" value="1"/>
</dbReference>
<dbReference type="PROSITE" id="PS50985">
    <property type="entry name" value="GRAS"/>
    <property type="match status" value="1"/>
</dbReference>
<evidence type="ECO:0000313" key="5">
    <source>
        <dbReference type="EMBL" id="KAH6828358.1"/>
    </source>
</evidence>
<dbReference type="Pfam" id="PF03514">
    <property type="entry name" value="GRAS"/>
    <property type="match status" value="1"/>
</dbReference>
<accession>A0AAD4J6Z0</accession>
<sequence length="619" mass="70321">MGTICRCDSRNELELGYINVNINDPAAEAEISSQHEMKCNDGEGPVACDYFGGVYEYIKQMLMEEDDLDQRPCMFQDCSALQAAEKYFHDALSENHDSLFNPQCDFTEHQISTTSQTAPAGAPVSAPLKKTHGRGDINNNIVNGGEEEQRSSKQFAGYADHQDSVQMDKYDKSLLCPKMNPGFYDDDNVVVDEDSPETSDSEEESKKQYRKTMVVKRGRPKGSKKNRKVSQVVDLRSLLTRCAEAVSTFNIAAADNLLKQIRDHSSPYGDANERLAHCFANALEARMTATGSSLYTALTTRRIAAADLLRSYQSYVTACPFKRMSNIFANKSIGKFTREATKVHIIDFGILYGFQWPCIIQGLSLKPGGAPMLKITGIDYPQPGFKPAERVEQTGRRLMDYCKRFNLRFEYKAIAKRWDDISVEDLEIERDDDDDEMVVVNCLYRLRHVPDEGAGVVNNNMNSPRDAVLNLIKKIKPDLFVHGVVNGSYNAPFFATRFKEALFHYSSLFDMMEATLPREDQDRMLYEREVYGRDVMNVIACEGVERVERPQTYKQWQVRNQRAGFGQIALAREIVEEVRAKITSDYHNDFVLEEDCGWLLQGWKGRVMYALSCWKPLPQ</sequence>
<comment type="caution">
    <text evidence="5">The sequence shown here is derived from an EMBL/GenBank/DDBJ whole genome shotgun (WGS) entry which is preliminary data.</text>
</comment>
<feature type="region of interest" description="Disordered" evidence="4">
    <location>
        <begin position="113"/>
        <end position="161"/>
    </location>
</feature>
<comment type="caution">
    <text evidence="3">Lacks conserved residue(s) required for the propagation of feature annotation.</text>
</comment>
<dbReference type="EMBL" id="SDAM02000126">
    <property type="protein sequence ID" value="KAH6828358.1"/>
    <property type="molecule type" value="Genomic_DNA"/>
</dbReference>
<feature type="region of interest" description="SAW" evidence="3">
    <location>
        <begin position="540"/>
        <end position="615"/>
    </location>
</feature>
<evidence type="ECO:0000256" key="2">
    <source>
        <dbReference type="ARBA" id="ARBA00023163"/>
    </source>
</evidence>
<dbReference type="InterPro" id="IPR005202">
    <property type="entry name" value="TF_GRAS"/>
</dbReference>
<gene>
    <name evidence="5" type="ORF">C2S53_014134</name>
</gene>
<protein>
    <recommendedName>
        <fullName evidence="7">Scarecrow-like protein 9</fullName>
    </recommendedName>
</protein>
<feature type="region of interest" description="VHIID" evidence="3">
    <location>
        <begin position="312"/>
        <end position="377"/>
    </location>
</feature>
<comment type="similarity">
    <text evidence="3">Belongs to the GRAS family.</text>
</comment>
<proteinExistence type="inferred from homology"/>
<keyword evidence="6" id="KW-1185">Reference proteome</keyword>
<evidence type="ECO:0000256" key="1">
    <source>
        <dbReference type="ARBA" id="ARBA00023015"/>
    </source>
</evidence>
<reference evidence="5 6" key="1">
    <citation type="journal article" date="2021" name="Nat. Commun.">
        <title>Incipient diploidization of the medicinal plant Perilla within 10,000 years.</title>
        <authorList>
            <person name="Zhang Y."/>
            <person name="Shen Q."/>
            <person name="Leng L."/>
            <person name="Zhang D."/>
            <person name="Chen S."/>
            <person name="Shi Y."/>
            <person name="Ning Z."/>
            <person name="Chen S."/>
        </authorList>
    </citation>
    <scope>NUCLEOTIDE SEQUENCE [LARGE SCALE GENOMIC DNA]</scope>
    <source>
        <strain evidence="6">cv. PC099</strain>
    </source>
</reference>
<feature type="region of interest" description="Disordered" evidence="4">
    <location>
        <begin position="185"/>
        <end position="210"/>
    </location>
</feature>
<feature type="compositionally biased region" description="Acidic residues" evidence="4">
    <location>
        <begin position="185"/>
        <end position="203"/>
    </location>
</feature>
<evidence type="ECO:0008006" key="7">
    <source>
        <dbReference type="Google" id="ProtNLM"/>
    </source>
</evidence>
<evidence type="ECO:0000313" key="6">
    <source>
        <dbReference type="Proteomes" id="UP001190926"/>
    </source>
</evidence>
<organism evidence="5 6">
    <name type="scientific">Perilla frutescens var. hirtella</name>
    <name type="common">Perilla citriodora</name>
    <name type="synonym">Perilla setoyensis</name>
    <dbReference type="NCBI Taxonomy" id="608512"/>
    <lineage>
        <taxon>Eukaryota</taxon>
        <taxon>Viridiplantae</taxon>
        <taxon>Streptophyta</taxon>
        <taxon>Embryophyta</taxon>
        <taxon>Tracheophyta</taxon>
        <taxon>Spermatophyta</taxon>
        <taxon>Magnoliopsida</taxon>
        <taxon>eudicotyledons</taxon>
        <taxon>Gunneridae</taxon>
        <taxon>Pentapetalae</taxon>
        <taxon>asterids</taxon>
        <taxon>lamiids</taxon>
        <taxon>Lamiales</taxon>
        <taxon>Lamiaceae</taxon>
        <taxon>Nepetoideae</taxon>
        <taxon>Elsholtzieae</taxon>
        <taxon>Perilla</taxon>
    </lineage>
</organism>
<dbReference type="Proteomes" id="UP001190926">
    <property type="component" value="Unassembled WGS sequence"/>
</dbReference>
<name>A0AAD4J6Z0_PERFH</name>